<accession>A0A830C6L5</accession>
<evidence type="ECO:0000256" key="5">
    <source>
        <dbReference type="ARBA" id="ARBA00023274"/>
    </source>
</evidence>
<reference evidence="7" key="1">
    <citation type="submission" date="2020-07" db="EMBL/GenBank/DDBJ databases">
        <title>Ethylene signaling mediates host invasion by parasitic plants.</title>
        <authorList>
            <person name="Yoshida S."/>
        </authorList>
    </citation>
    <scope>NUCLEOTIDE SEQUENCE</scope>
    <source>
        <strain evidence="7">Okayama</strain>
    </source>
</reference>
<dbReference type="Gene3D" id="2.30.30.30">
    <property type="match status" value="1"/>
</dbReference>
<comment type="caution">
    <text evidence="7">The sequence shown here is derived from an EMBL/GenBank/DDBJ whole genome shotgun (WGS) entry which is preliminary data.</text>
</comment>
<evidence type="ECO:0000313" key="8">
    <source>
        <dbReference type="Proteomes" id="UP000653305"/>
    </source>
</evidence>
<dbReference type="GO" id="GO:0032543">
    <property type="term" value="P:mitochondrial translation"/>
    <property type="evidence" value="ECO:0007669"/>
    <property type="project" value="TreeGrafter"/>
</dbReference>
<evidence type="ECO:0000313" key="7">
    <source>
        <dbReference type="EMBL" id="GFP93772.1"/>
    </source>
</evidence>
<dbReference type="SMART" id="SM01382">
    <property type="entry name" value="Ribosomal_L2_C"/>
    <property type="match status" value="1"/>
</dbReference>
<keyword evidence="3 7" id="KW-0689">Ribosomal protein</keyword>
<dbReference type="InterPro" id="IPR022669">
    <property type="entry name" value="Ribosomal_uL2_C"/>
</dbReference>
<dbReference type="GO" id="GO:0003735">
    <property type="term" value="F:structural constituent of ribosome"/>
    <property type="evidence" value="ECO:0007669"/>
    <property type="project" value="InterPro"/>
</dbReference>
<dbReference type="Proteomes" id="UP000653305">
    <property type="component" value="Unassembled WGS sequence"/>
</dbReference>
<gene>
    <name evidence="7" type="ORF">PHJA_001521600</name>
</gene>
<comment type="subcellular location">
    <subcellularLocation>
        <location evidence="1">Mitochondrion</location>
    </subcellularLocation>
</comment>
<proteinExistence type="inferred from homology"/>
<evidence type="ECO:0000256" key="4">
    <source>
        <dbReference type="ARBA" id="ARBA00023128"/>
    </source>
</evidence>
<organism evidence="7 8">
    <name type="scientific">Phtheirospermum japonicum</name>
    <dbReference type="NCBI Taxonomy" id="374723"/>
    <lineage>
        <taxon>Eukaryota</taxon>
        <taxon>Viridiplantae</taxon>
        <taxon>Streptophyta</taxon>
        <taxon>Embryophyta</taxon>
        <taxon>Tracheophyta</taxon>
        <taxon>Spermatophyta</taxon>
        <taxon>Magnoliopsida</taxon>
        <taxon>eudicotyledons</taxon>
        <taxon>Gunneridae</taxon>
        <taxon>Pentapetalae</taxon>
        <taxon>asterids</taxon>
        <taxon>lamiids</taxon>
        <taxon>Lamiales</taxon>
        <taxon>Orobanchaceae</taxon>
        <taxon>Orobanchaceae incertae sedis</taxon>
        <taxon>Phtheirospermum</taxon>
    </lineage>
</organism>
<keyword evidence="4" id="KW-0496">Mitochondrion</keyword>
<evidence type="ECO:0000256" key="2">
    <source>
        <dbReference type="ARBA" id="ARBA00005636"/>
    </source>
</evidence>
<dbReference type="Pfam" id="PF03947">
    <property type="entry name" value="Ribosomal_L2_C"/>
    <property type="match status" value="1"/>
</dbReference>
<dbReference type="SUPFAM" id="SSF50104">
    <property type="entry name" value="Translation proteins SH3-like domain"/>
    <property type="match status" value="1"/>
</dbReference>
<protein>
    <submittedName>
        <fullName evidence="7">60S ribosomal protein l2 mitochondrial</fullName>
    </submittedName>
</protein>
<dbReference type="OrthoDB" id="10267824at2759"/>
<comment type="similarity">
    <text evidence="2">Belongs to the universal ribosomal protein uL2 family.</text>
</comment>
<keyword evidence="8" id="KW-1185">Reference proteome</keyword>
<dbReference type="EMBL" id="BMAC01000324">
    <property type="protein sequence ID" value="GFP93772.1"/>
    <property type="molecule type" value="Genomic_DNA"/>
</dbReference>
<keyword evidence="5" id="KW-0687">Ribonucleoprotein</keyword>
<name>A0A830C6L5_9LAMI</name>
<dbReference type="PANTHER" id="PTHR13691">
    <property type="entry name" value="RIBOSOMAL PROTEIN L2"/>
    <property type="match status" value="1"/>
</dbReference>
<evidence type="ECO:0000256" key="3">
    <source>
        <dbReference type="ARBA" id="ARBA00022980"/>
    </source>
</evidence>
<dbReference type="GO" id="GO:0005762">
    <property type="term" value="C:mitochondrial large ribosomal subunit"/>
    <property type="evidence" value="ECO:0007669"/>
    <property type="project" value="TreeGrafter"/>
</dbReference>
<dbReference type="InterPro" id="IPR008991">
    <property type="entry name" value="Translation_prot_SH3-like_sf"/>
</dbReference>
<evidence type="ECO:0000256" key="1">
    <source>
        <dbReference type="ARBA" id="ARBA00004173"/>
    </source>
</evidence>
<dbReference type="InterPro" id="IPR014722">
    <property type="entry name" value="Rib_uL2_dom2"/>
</dbReference>
<dbReference type="AlphaFoldDB" id="A0A830C6L5"/>
<sequence>MALCRARVASPTLLRSVLHTPTRAVSLSSDGGVQLSAVLEVVDVAEFNISSQIGSCMPLAMMRIGTHVHNIELQPGQGGKLVRAAGTSAKILTEPNMATR</sequence>
<evidence type="ECO:0000259" key="6">
    <source>
        <dbReference type="SMART" id="SM01382"/>
    </source>
</evidence>
<feature type="domain" description="Large ribosomal subunit protein uL2 C-terminal" evidence="6">
    <location>
        <begin position="51"/>
        <end position="100"/>
    </location>
</feature>
<dbReference type="GO" id="GO:0003723">
    <property type="term" value="F:RNA binding"/>
    <property type="evidence" value="ECO:0007669"/>
    <property type="project" value="TreeGrafter"/>
</dbReference>
<dbReference type="PANTHER" id="PTHR13691:SF72">
    <property type="entry name" value="EXPRESSED PROTEIN"/>
    <property type="match status" value="1"/>
</dbReference>
<dbReference type="InterPro" id="IPR002171">
    <property type="entry name" value="Ribosomal_uL2"/>
</dbReference>